<evidence type="ECO:0000313" key="4">
    <source>
        <dbReference type="Proteomes" id="UP000759131"/>
    </source>
</evidence>
<dbReference type="InterPro" id="IPR011022">
    <property type="entry name" value="Arrestin_C-like"/>
</dbReference>
<dbReference type="EMBL" id="OC855554">
    <property type="protein sequence ID" value="CAD7622219.1"/>
    <property type="molecule type" value="Genomic_DNA"/>
</dbReference>
<name>A0A7R9KI82_9ACAR</name>
<dbReference type="PANTHER" id="PTHR11188:SF17">
    <property type="entry name" value="FI21816P1"/>
    <property type="match status" value="1"/>
</dbReference>
<keyword evidence="4" id="KW-1185">Reference proteome</keyword>
<dbReference type="GO" id="GO:0005737">
    <property type="term" value="C:cytoplasm"/>
    <property type="evidence" value="ECO:0007669"/>
    <property type="project" value="TreeGrafter"/>
</dbReference>
<dbReference type="Gene3D" id="2.60.40.640">
    <property type="match status" value="2"/>
</dbReference>
<dbReference type="InterPro" id="IPR050357">
    <property type="entry name" value="Arrestin_domain-protein"/>
</dbReference>
<reference evidence="3" key="1">
    <citation type="submission" date="2020-11" db="EMBL/GenBank/DDBJ databases">
        <authorList>
            <person name="Tran Van P."/>
        </authorList>
    </citation>
    <scope>NUCLEOTIDE SEQUENCE</scope>
</reference>
<dbReference type="GO" id="GO:0015031">
    <property type="term" value="P:protein transport"/>
    <property type="evidence" value="ECO:0007669"/>
    <property type="project" value="TreeGrafter"/>
</dbReference>
<evidence type="ECO:0000313" key="3">
    <source>
        <dbReference type="EMBL" id="CAD7622219.1"/>
    </source>
</evidence>
<dbReference type="Proteomes" id="UP000759131">
    <property type="component" value="Unassembled WGS sequence"/>
</dbReference>
<sequence length="408" mass="46003">MITMGKLKLFEIVLDSNQNVYYPGQDVKGKCMIELRSELKLKSIKVYMRGVAKVHWTESRSTGNRLGAYTEHYNAEIEYFFKKQVLCGPESSDSRDVLSEGHHEFMFAFQLPNGGISTSFEGKYGNVRYWLKAEVEKPWGFNHKTKKAFTVISPIDINRREYLTPVENSIEKSLCCLCCTSGPIHLYARTDRTGYCPGESISITAEFENHSRRTIIPHATLYQSQTFLATGKSRSRRFKFTIVTGLAIQPRRTANWDAQLLKIPAVSPSIVNCSLIKVEYAVRITLQIPLIAYNLSVYLPIIVGTVPLRAQPSGSQYRNPLMRPSEARMTFYPPVPSYSALELEDISITPPPTYAECISGSVDIGDDEDGDIIGDTRFTPMYAYVHNYSPALPPPAYSEIDPHPNQPD</sequence>
<evidence type="ECO:0000259" key="2">
    <source>
        <dbReference type="SMART" id="SM01017"/>
    </source>
</evidence>
<dbReference type="Pfam" id="PF00339">
    <property type="entry name" value="Arrestin_N"/>
    <property type="match status" value="1"/>
</dbReference>
<dbReference type="InterPro" id="IPR014752">
    <property type="entry name" value="Arrestin-like_C"/>
</dbReference>
<proteinExistence type="inferred from homology"/>
<accession>A0A7R9KI82</accession>
<comment type="similarity">
    <text evidence="1">Belongs to the arrestin family.</text>
</comment>
<gene>
    <name evidence="3" type="ORF">OSB1V03_LOCUS2684</name>
</gene>
<dbReference type="PANTHER" id="PTHR11188">
    <property type="entry name" value="ARRESTIN DOMAIN CONTAINING PROTEIN"/>
    <property type="match status" value="1"/>
</dbReference>
<dbReference type="EMBL" id="CAJPIZ010000979">
    <property type="protein sequence ID" value="CAG2102649.1"/>
    <property type="molecule type" value="Genomic_DNA"/>
</dbReference>
<protein>
    <recommendedName>
        <fullName evidence="2">Arrestin C-terminal-like domain-containing protein</fullName>
    </recommendedName>
</protein>
<dbReference type="SUPFAM" id="SSF81296">
    <property type="entry name" value="E set domains"/>
    <property type="match status" value="2"/>
</dbReference>
<evidence type="ECO:0000256" key="1">
    <source>
        <dbReference type="ARBA" id="ARBA00005298"/>
    </source>
</evidence>
<dbReference type="AlphaFoldDB" id="A0A7R9KI82"/>
<organism evidence="3">
    <name type="scientific">Medioppia subpectinata</name>
    <dbReference type="NCBI Taxonomy" id="1979941"/>
    <lineage>
        <taxon>Eukaryota</taxon>
        <taxon>Metazoa</taxon>
        <taxon>Ecdysozoa</taxon>
        <taxon>Arthropoda</taxon>
        <taxon>Chelicerata</taxon>
        <taxon>Arachnida</taxon>
        <taxon>Acari</taxon>
        <taxon>Acariformes</taxon>
        <taxon>Sarcoptiformes</taxon>
        <taxon>Oribatida</taxon>
        <taxon>Brachypylina</taxon>
        <taxon>Oppioidea</taxon>
        <taxon>Oppiidae</taxon>
        <taxon>Medioppia</taxon>
    </lineage>
</organism>
<dbReference type="InterPro" id="IPR011021">
    <property type="entry name" value="Arrestin-like_N"/>
</dbReference>
<feature type="domain" description="Arrestin C-terminal-like" evidence="2">
    <location>
        <begin position="180"/>
        <end position="308"/>
    </location>
</feature>
<dbReference type="Pfam" id="PF02752">
    <property type="entry name" value="Arrestin_C"/>
    <property type="match status" value="1"/>
</dbReference>
<dbReference type="InterPro" id="IPR014756">
    <property type="entry name" value="Ig_E-set"/>
</dbReference>
<dbReference type="OrthoDB" id="2333384at2759"/>
<dbReference type="SMART" id="SM01017">
    <property type="entry name" value="Arrestin_C"/>
    <property type="match status" value="1"/>
</dbReference>